<dbReference type="AlphaFoldDB" id="A0A940X906"/>
<dbReference type="Proteomes" id="UP000675047">
    <property type="component" value="Unassembled WGS sequence"/>
</dbReference>
<proteinExistence type="predicted"/>
<comment type="caution">
    <text evidence="1">The sequence shown here is derived from an EMBL/GenBank/DDBJ whole genome shotgun (WGS) entry which is preliminary data.</text>
</comment>
<sequence>MVEHFVEHKEKNTKLTILGFLRLHYQGQDVFDDDYEKDMKLPFKSHTNICCIAFYPLLQEFKTIQKVNYKYKKENLYSYSFLYSSTFLSSIWQPPRNC</sequence>
<name>A0A940X906_9FLAO</name>
<keyword evidence="2" id="KW-1185">Reference proteome</keyword>
<protein>
    <submittedName>
        <fullName evidence="1">Uncharacterized protein</fullName>
    </submittedName>
</protein>
<gene>
    <name evidence="1" type="ORF">J3495_12030</name>
</gene>
<organism evidence="1 2">
    <name type="scientific">Flavobacterium geliluteum</name>
    <dbReference type="NCBI Taxonomy" id="2816120"/>
    <lineage>
        <taxon>Bacteria</taxon>
        <taxon>Pseudomonadati</taxon>
        <taxon>Bacteroidota</taxon>
        <taxon>Flavobacteriia</taxon>
        <taxon>Flavobacteriales</taxon>
        <taxon>Flavobacteriaceae</taxon>
        <taxon>Flavobacterium</taxon>
    </lineage>
</organism>
<evidence type="ECO:0000313" key="2">
    <source>
        <dbReference type="Proteomes" id="UP000675047"/>
    </source>
</evidence>
<reference evidence="1 2" key="1">
    <citation type="submission" date="2021-03" db="EMBL/GenBank/DDBJ databases">
        <title>Flavobacterium Flabelliformis Sp. Nov. And Flavobacterium Geliluteum Sp. Nov., Two Novel Multidrug Resistant Psychrophilic Species Isolated From Antarctica.</title>
        <authorList>
            <person name="Kralova S."/>
            <person name="Busse H.J."/>
            <person name="Bezdicek M."/>
            <person name="Nykrynova M."/>
            <person name="Kroupova E."/>
            <person name="Krsek D."/>
            <person name="Sedlacek I."/>
        </authorList>
    </citation>
    <scope>NUCLEOTIDE SEQUENCE [LARGE SCALE GENOMIC DNA]</scope>
    <source>
        <strain evidence="1 2">P7388</strain>
    </source>
</reference>
<dbReference type="EMBL" id="JAGFBV010000018">
    <property type="protein sequence ID" value="MBP4138810.1"/>
    <property type="molecule type" value="Genomic_DNA"/>
</dbReference>
<accession>A0A940X906</accession>
<evidence type="ECO:0000313" key="1">
    <source>
        <dbReference type="EMBL" id="MBP4138810.1"/>
    </source>
</evidence>